<dbReference type="AlphaFoldDB" id="A0A380CBT6"/>
<organism evidence="2 3">
    <name type="scientific">Sphingobacterium spiritivorum</name>
    <name type="common">Flavobacterium spiritivorum</name>
    <dbReference type="NCBI Taxonomy" id="258"/>
    <lineage>
        <taxon>Bacteria</taxon>
        <taxon>Pseudomonadati</taxon>
        <taxon>Bacteroidota</taxon>
        <taxon>Sphingobacteriia</taxon>
        <taxon>Sphingobacteriales</taxon>
        <taxon>Sphingobacteriaceae</taxon>
        <taxon>Sphingobacterium</taxon>
    </lineage>
</organism>
<feature type="signal peptide" evidence="1">
    <location>
        <begin position="1"/>
        <end position="21"/>
    </location>
</feature>
<sequence>MKSLNYVFLLLLCLCGTVVKAQSKEELKKKYENSDLHKETEKKMRNTHNYPDSVILPPLHFTNSFVQLDSTITDFQSFSIDVDILHDIPDEYAFYISPFNIQLNGMPVYGGIQTHSDGYSVKDNVYQQIGRGGIFSRWYERSKEATNSPGYYNSSDGEGDFISVRNKLNWNKGKYRLKLTKTSYLKGKSVAPDFTPKDLYFSWGDVEHSWITYTVENLQTHRIDTIGSLAFPGKKIRMDKTIVYFTEQYHKYFDFGTPDRHLGDNFIYYKDIPVIDMTLSNLTINGKVFIPKEIKTYHNRTHHPDQDQIKMPMPVLSTDKYDPATGVLTYRIGELVRW</sequence>
<proteinExistence type="predicted"/>
<evidence type="ECO:0000256" key="1">
    <source>
        <dbReference type="SAM" id="SignalP"/>
    </source>
</evidence>
<protein>
    <submittedName>
        <fullName evidence="2">Domain of uncharacterized function (DUF3472)</fullName>
    </submittedName>
</protein>
<reference evidence="2 3" key="1">
    <citation type="submission" date="2018-06" db="EMBL/GenBank/DDBJ databases">
        <authorList>
            <consortium name="Pathogen Informatics"/>
            <person name="Doyle S."/>
        </authorList>
    </citation>
    <scope>NUCLEOTIDE SEQUENCE [LARGE SCALE GENOMIC DNA]</scope>
    <source>
        <strain evidence="2 3">NCTC11388</strain>
    </source>
</reference>
<evidence type="ECO:0000313" key="3">
    <source>
        <dbReference type="Proteomes" id="UP000254893"/>
    </source>
</evidence>
<keyword evidence="1" id="KW-0732">Signal</keyword>
<feature type="chain" id="PRO_5016996352" evidence="1">
    <location>
        <begin position="22"/>
        <end position="338"/>
    </location>
</feature>
<name>A0A380CBT6_SPHSI</name>
<dbReference type="RefSeq" id="WP_115170416.1">
    <property type="nucleotide sequence ID" value="NZ_UGYW01000002.1"/>
</dbReference>
<dbReference type="EMBL" id="UGYW01000002">
    <property type="protein sequence ID" value="SUJ16423.1"/>
    <property type="molecule type" value="Genomic_DNA"/>
</dbReference>
<evidence type="ECO:0000313" key="2">
    <source>
        <dbReference type="EMBL" id="SUJ16423.1"/>
    </source>
</evidence>
<accession>A0A380CBT6</accession>
<gene>
    <name evidence="2" type="ORF">NCTC11388_02609</name>
</gene>
<dbReference type="Proteomes" id="UP000254893">
    <property type="component" value="Unassembled WGS sequence"/>
</dbReference>